<evidence type="ECO:0000313" key="1">
    <source>
        <dbReference type="EMBL" id="SEN60882.1"/>
    </source>
</evidence>
<dbReference type="InterPro" id="IPR029052">
    <property type="entry name" value="Metallo-depent_PP-like"/>
</dbReference>
<dbReference type="NCBIfam" id="TIGR04123">
    <property type="entry name" value="P_estr_lig_assc"/>
    <property type="match status" value="1"/>
</dbReference>
<dbReference type="InterPro" id="IPR026336">
    <property type="entry name" value="PdeM-like"/>
</dbReference>
<protein>
    <submittedName>
        <fullName evidence="1">Putative phosphoesterase</fullName>
    </submittedName>
</protein>
<sequence length="247" mass="26820">MRPLNGGKHSPPLARSHLTRQNKGMNYPFTLAAQSLTALPSGAIHWPAQNLLCVSDLHLGKSLRMARRGGSLLPPYEVTATLTKLDADITATGAKHILCLGDSFDDAQAETDLTPDHRIWLTRLMAGRAWTWIAGNHDPAPLTLGGTNKNEATIGPLTFRHIADPAQIHDISGHYHPKARLKTQSRPCFLLDKSRLIMPAYGTYTGGLWADDAAFKTLITPPAIAILTGSQCLALPLTSGSQTRRLR</sequence>
<dbReference type="STRING" id="1077947.SAMN05216227_101850"/>
<evidence type="ECO:0000313" key="2">
    <source>
        <dbReference type="Proteomes" id="UP000183002"/>
    </source>
</evidence>
<name>A0A1H8HXT0_9RHOB</name>
<gene>
    <name evidence="1" type="ORF">SAMN05216227_101850</name>
</gene>
<reference evidence="1 2" key="1">
    <citation type="submission" date="2016-10" db="EMBL/GenBank/DDBJ databases">
        <authorList>
            <person name="de Groot N.N."/>
        </authorList>
    </citation>
    <scope>NUCLEOTIDE SEQUENCE [LARGE SCALE GENOMIC DNA]</scope>
    <source>
        <strain evidence="1 2">CGMCC 1.10836</strain>
    </source>
</reference>
<dbReference type="Proteomes" id="UP000183002">
    <property type="component" value="Unassembled WGS sequence"/>
</dbReference>
<organism evidence="1 2">
    <name type="scientific">Pseudorhodobacter antarcticus</name>
    <dbReference type="NCBI Taxonomy" id="1077947"/>
    <lineage>
        <taxon>Bacteria</taxon>
        <taxon>Pseudomonadati</taxon>
        <taxon>Pseudomonadota</taxon>
        <taxon>Alphaproteobacteria</taxon>
        <taxon>Rhodobacterales</taxon>
        <taxon>Paracoccaceae</taxon>
        <taxon>Pseudorhodobacter</taxon>
    </lineage>
</organism>
<dbReference type="PANTHER" id="PTHR39323:SF1">
    <property type="entry name" value="BLR1149 PROTEIN"/>
    <property type="match status" value="1"/>
</dbReference>
<dbReference type="Gene3D" id="3.60.21.10">
    <property type="match status" value="1"/>
</dbReference>
<keyword evidence="2" id="KW-1185">Reference proteome</keyword>
<proteinExistence type="predicted"/>
<dbReference type="AlphaFoldDB" id="A0A1H8HXT0"/>
<dbReference type="EMBL" id="FOCO01000018">
    <property type="protein sequence ID" value="SEN60882.1"/>
    <property type="molecule type" value="Genomic_DNA"/>
</dbReference>
<dbReference type="PANTHER" id="PTHR39323">
    <property type="entry name" value="BLR1149 PROTEIN"/>
    <property type="match status" value="1"/>
</dbReference>
<dbReference type="SUPFAM" id="SSF56300">
    <property type="entry name" value="Metallo-dependent phosphatases"/>
    <property type="match status" value="1"/>
</dbReference>
<accession>A0A1H8HXT0</accession>